<gene>
    <name evidence="1" type="ORF">KCH_15370</name>
</gene>
<evidence type="ECO:0000313" key="1">
    <source>
        <dbReference type="EMBL" id="KDN86706.1"/>
    </source>
</evidence>
<dbReference type="RefSeq" id="WP_035860378.1">
    <property type="nucleotide sequence ID" value="NZ_KK853997.1"/>
</dbReference>
<dbReference type="PATRIC" id="fig|1348663.4.peg.1477"/>
<reference evidence="1 2" key="1">
    <citation type="submission" date="2014-05" db="EMBL/GenBank/DDBJ databases">
        <title>Draft Genome Sequence of Kitasatospora cheerisanensis KCTC 2395.</title>
        <authorList>
            <person name="Nam D.H."/>
        </authorList>
    </citation>
    <scope>NUCLEOTIDE SEQUENCE [LARGE SCALE GENOMIC DNA]</scope>
    <source>
        <strain evidence="1 2">KCTC 2395</strain>
    </source>
</reference>
<comment type="caution">
    <text evidence="1">The sequence shown here is derived from an EMBL/GenBank/DDBJ whole genome shotgun (WGS) entry which is preliminary data.</text>
</comment>
<evidence type="ECO:0000313" key="2">
    <source>
        <dbReference type="Proteomes" id="UP000027178"/>
    </source>
</evidence>
<protein>
    <submittedName>
        <fullName evidence="1">Uncharacterized protein</fullName>
    </submittedName>
</protein>
<organism evidence="1 2">
    <name type="scientific">Kitasatospora cheerisanensis KCTC 2395</name>
    <dbReference type="NCBI Taxonomy" id="1348663"/>
    <lineage>
        <taxon>Bacteria</taxon>
        <taxon>Bacillati</taxon>
        <taxon>Actinomycetota</taxon>
        <taxon>Actinomycetes</taxon>
        <taxon>Kitasatosporales</taxon>
        <taxon>Streptomycetaceae</taxon>
        <taxon>Kitasatospora</taxon>
    </lineage>
</organism>
<name>A0A066Z8T1_9ACTN</name>
<keyword evidence="2" id="KW-1185">Reference proteome</keyword>
<dbReference type="AlphaFoldDB" id="A0A066Z8T1"/>
<sequence>MSTKTVRPDDQPFDFNLDAVQAEVNLTPFVVHWAGRRWSFAHLQGLDIWEGLKVTGGPGIEAIMGTLRIALGSDDNWAEFQKTPLPGFKVKALFDAYQKHCGMTVGESPASADS</sequence>
<dbReference type="HOGENOM" id="CLU_2117734_0_0_11"/>
<proteinExistence type="predicted"/>
<accession>A0A066Z8T1</accession>
<dbReference type="Proteomes" id="UP000027178">
    <property type="component" value="Unassembled WGS sequence"/>
</dbReference>
<dbReference type="eggNOG" id="ENOG5032A31">
    <property type="taxonomic scope" value="Bacteria"/>
</dbReference>
<dbReference type="OrthoDB" id="4227493at2"/>
<dbReference type="EMBL" id="JNBY01000057">
    <property type="protein sequence ID" value="KDN86706.1"/>
    <property type="molecule type" value="Genomic_DNA"/>
</dbReference>